<evidence type="ECO:0000313" key="8">
    <source>
        <dbReference type="Proteomes" id="UP000215335"/>
    </source>
</evidence>
<dbReference type="Gene3D" id="2.40.10.10">
    <property type="entry name" value="Trypsin-like serine proteases"/>
    <property type="match status" value="2"/>
</dbReference>
<accession>A0A232FJR3</accession>
<keyword evidence="2" id="KW-0645">Protease</keyword>
<keyword evidence="8" id="KW-1185">Reference proteome</keyword>
<dbReference type="GO" id="GO:0004252">
    <property type="term" value="F:serine-type endopeptidase activity"/>
    <property type="evidence" value="ECO:0007669"/>
    <property type="project" value="InterPro"/>
</dbReference>
<dbReference type="InterPro" id="IPR043504">
    <property type="entry name" value="Peptidase_S1_PA_chymotrypsin"/>
</dbReference>
<keyword evidence="3" id="KW-0378">Hydrolase</keyword>
<comment type="similarity">
    <text evidence="1">Belongs to the peptidase S1 family.</text>
</comment>
<feature type="domain" description="Peptidase S1" evidence="6">
    <location>
        <begin position="159"/>
        <end position="365"/>
    </location>
</feature>
<evidence type="ECO:0000256" key="2">
    <source>
        <dbReference type="ARBA" id="ARBA00022670"/>
    </source>
</evidence>
<dbReference type="FunFam" id="2.40.10.10:FF:000068">
    <property type="entry name" value="transmembrane protease serine 2"/>
    <property type="match status" value="1"/>
</dbReference>
<keyword evidence="4" id="KW-0720">Serine protease</keyword>
<sequence>MFLLNTYTEIVIIVLEHRHILMNNIMNRFQQGAVVLGFGKTAKKETFSPHLLKTNVWIVDLRSCQNWHSDSLSSTHVCAGNSFNFTGDCNGDFGAPLTANGKVVGIVCLNLVIHIKATFAGVNSVNSKSRSRMQYLGLSLAIALITIQGGLTRIAQSRIVNGAEARPGEFPYQISLNVDGVHDCGGSILNEDYVLTAAHCIGSNDTSILKIIAGTINLDKLSESATIHNVTEINVHKEYVAFDGWNNDIAVLKVDPPFIFNKYIAPAKFPTKNAAVDPEKDAIISGFGRTGRWKDLSPKLLKTKVSTITIEHCQKELPKDHIRLTNVCTQNATADTGFCNGDSGGPLTVDETVVGIVSFALYGGCTGEDRSPQLPLLGSIQ</sequence>
<dbReference type="PROSITE" id="PS50240">
    <property type="entry name" value="TRYPSIN_DOM"/>
    <property type="match status" value="1"/>
</dbReference>
<protein>
    <recommendedName>
        <fullName evidence="6">Peptidase S1 domain-containing protein</fullName>
    </recommendedName>
</protein>
<dbReference type="InterPro" id="IPR050430">
    <property type="entry name" value="Peptidase_S1"/>
</dbReference>
<dbReference type="CDD" id="cd00190">
    <property type="entry name" value="Tryp_SPc"/>
    <property type="match status" value="1"/>
</dbReference>
<dbReference type="OrthoDB" id="8440449at2759"/>
<proteinExistence type="inferred from homology"/>
<name>A0A232FJR3_9HYME</name>
<dbReference type="SMART" id="SM00020">
    <property type="entry name" value="Tryp_SPc"/>
    <property type="match status" value="1"/>
</dbReference>
<dbReference type="SUPFAM" id="SSF50494">
    <property type="entry name" value="Trypsin-like serine proteases"/>
    <property type="match status" value="2"/>
</dbReference>
<dbReference type="GO" id="GO:0006508">
    <property type="term" value="P:proteolysis"/>
    <property type="evidence" value="ECO:0007669"/>
    <property type="project" value="UniProtKB-KW"/>
</dbReference>
<gene>
    <name evidence="7" type="ORF">TSAR_001879</name>
</gene>
<comment type="caution">
    <text evidence="7">The sequence shown here is derived from an EMBL/GenBank/DDBJ whole genome shotgun (WGS) entry which is preliminary data.</text>
</comment>
<evidence type="ECO:0000256" key="3">
    <source>
        <dbReference type="ARBA" id="ARBA00022801"/>
    </source>
</evidence>
<dbReference type="InterPro" id="IPR001314">
    <property type="entry name" value="Peptidase_S1A"/>
</dbReference>
<dbReference type="InterPro" id="IPR018114">
    <property type="entry name" value="TRYPSIN_HIS"/>
</dbReference>
<dbReference type="Proteomes" id="UP000215335">
    <property type="component" value="Unassembled WGS sequence"/>
</dbReference>
<dbReference type="Pfam" id="PF00089">
    <property type="entry name" value="Trypsin"/>
    <property type="match status" value="2"/>
</dbReference>
<dbReference type="PANTHER" id="PTHR24276">
    <property type="entry name" value="POLYSERASE-RELATED"/>
    <property type="match status" value="1"/>
</dbReference>
<evidence type="ECO:0000256" key="1">
    <source>
        <dbReference type="ARBA" id="ARBA00007664"/>
    </source>
</evidence>
<dbReference type="STRING" id="543379.A0A232FJR3"/>
<dbReference type="PRINTS" id="PR00722">
    <property type="entry name" value="CHYMOTRYPSIN"/>
</dbReference>
<dbReference type="AlphaFoldDB" id="A0A232FJR3"/>
<keyword evidence="5" id="KW-1015">Disulfide bond</keyword>
<dbReference type="InterPro" id="IPR001254">
    <property type="entry name" value="Trypsin_dom"/>
</dbReference>
<dbReference type="PROSITE" id="PS00134">
    <property type="entry name" value="TRYPSIN_HIS"/>
    <property type="match status" value="1"/>
</dbReference>
<dbReference type="PANTHER" id="PTHR24276:SF98">
    <property type="entry name" value="FI18310P1-RELATED"/>
    <property type="match status" value="1"/>
</dbReference>
<organism evidence="7 8">
    <name type="scientific">Trichomalopsis sarcophagae</name>
    <dbReference type="NCBI Taxonomy" id="543379"/>
    <lineage>
        <taxon>Eukaryota</taxon>
        <taxon>Metazoa</taxon>
        <taxon>Ecdysozoa</taxon>
        <taxon>Arthropoda</taxon>
        <taxon>Hexapoda</taxon>
        <taxon>Insecta</taxon>
        <taxon>Pterygota</taxon>
        <taxon>Neoptera</taxon>
        <taxon>Endopterygota</taxon>
        <taxon>Hymenoptera</taxon>
        <taxon>Apocrita</taxon>
        <taxon>Proctotrupomorpha</taxon>
        <taxon>Chalcidoidea</taxon>
        <taxon>Pteromalidae</taxon>
        <taxon>Pteromalinae</taxon>
        <taxon>Trichomalopsis</taxon>
    </lineage>
</organism>
<evidence type="ECO:0000256" key="5">
    <source>
        <dbReference type="ARBA" id="ARBA00023157"/>
    </source>
</evidence>
<evidence type="ECO:0000313" key="7">
    <source>
        <dbReference type="EMBL" id="OXU30912.1"/>
    </source>
</evidence>
<reference evidence="7 8" key="1">
    <citation type="journal article" date="2017" name="Curr. Biol.">
        <title>The Evolution of Venom by Co-option of Single-Copy Genes.</title>
        <authorList>
            <person name="Martinson E.O."/>
            <person name="Mrinalini"/>
            <person name="Kelkar Y.D."/>
            <person name="Chang C.H."/>
            <person name="Werren J.H."/>
        </authorList>
    </citation>
    <scope>NUCLEOTIDE SEQUENCE [LARGE SCALE GENOMIC DNA]</scope>
    <source>
        <strain evidence="7 8">Alberta</strain>
        <tissue evidence="7">Whole body</tissue>
    </source>
</reference>
<evidence type="ECO:0000256" key="4">
    <source>
        <dbReference type="ARBA" id="ARBA00022825"/>
    </source>
</evidence>
<dbReference type="EMBL" id="NNAY01000105">
    <property type="protein sequence ID" value="OXU30912.1"/>
    <property type="molecule type" value="Genomic_DNA"/>
</dbReference>
<dbReference type="InterPro" id="IPR009003">
    <property type="entry name" value="Peptidase_S1_PA"/>
</dbReference>
<evidence type="ECO:0000259" key="6">
    <source>
        <dbReference type="PROSITE" id="PS50240"/>
    </source>
</evidence>